<dbReference type="Gene3D" id="3.40.395.10">
    <property type="entry name" value="Adenoviral Proteinase, Chain A"/>
    <property type="match status" value="1"/>
</dbReference>
<dbReference type="PANTHER" id="PTHR12606:SF157">
    <property type="entry name" value="OS06G0122600 PROTEIN"/>
    <property type="match status" value="1"/>
</dbReference>
<keyword evidence="2" id="KW-0645">Protease</keyword>
<dbReference type="PANTHER" id="PTHR12606">
    <property type="entry name" value="SENTRIN/SUMO-SPECIFIC PROTEASE"/>
    <property type="match status" value="1"/>
</dbReference>
<name>A0AAP0QV87_9ROSI</name>
<protein>
    <recommendedName>
        <fullName evidence="5">Ubiquitin-like protease family profile domain-containing protein</fullName>
    </recommendedName>
</protein>
<evidence type="ECO:0000256" key="2">
    <source>
        <dbReference type="ARBA" id="ARBA00022670"/>
    </source>
</evidence>
<dbReference type="AlphaFoldDB" id="A0AAP0QV87"/>
<dbReference type="Pfam" id="PF02902">
    <property type="entry name" value="Peptidase_C48"/>
    <property type="match status" value="1"/>
</dbReference>
<comment type="similarity">
    <text evidence="1">Belongs to the peptidase C48 family.</text>
</comment>
<dbReference type="GO" id="GO:0005634">
    <property type="term" value="C:nucleus"/>
    <property type="evidence" value="ECO:0007669"/>
    <property type="project" value="TreeGrafter"/>
</dbReference>
<evidence type="ECO:0000259" key="5">
    <source>
        <dbReference type="PROSITE" id="PS50600"/>
    </source>
</evidence>
<dbReference type="InterPro" id="IPR003653">
    <property type="entry name" value="Peptidase_C48_C"/>
</dbReference>
<sequence length="614" mass="69974">MGVKDGGVPIQLGGPSENIAELRDIFQLTVKGINIKTLEDIIKQEDKTSWIFKPNGTKTPVTFWKESMVKRFMKWLRSQGGIGSNKIQMRTTDTGEASRSKAVRHLNFEEIIQKQILSIRGLTFKVDYLSDAISDQTKMLKELLHQRQIMDRVACHVHHPTIDNIKTPSHEFVSAQENNIGAEFIEISSNESSAQGYDKINSPYDGSSLNTKERQLYQILRTLEMAMDCEKIDALPSKKMEMSKGKQELILKDSKEGLVMIQSTAKGMHIQTSKEKNVNLKSTQPRFLAGQFSVPTPFTEDEKKLILYLFDDKLAKMYGLVIMKRFCNGVFTCWSGSEECGFLPLQRLLPLNEKGVGIPLRGPHSFLEWGVGVGLPLGEIITMYAEYKTIEEAQKDITSPRCWFLPSYYSQVVLGDSGDLNPYRRASRFQEHYMPQLETCEKIYVPIHCEAHWYMLVIDILRQTADIWDSLESLSQREKMINQSLTIRGSTSFWFKFQFSAFSTCRQTGLPQQPNDFDCGYYTLKYMDNPSIVADQSYQHDSDYVRILLALYLAQSPLNDIRHKLMHDASNGYGKCSAADSQRAPCKQTSELRKAARNINLNHTPSEALLKTLL</sequence>
<keyword evidence="4" id="KW-0788">Thiol protease</keyword>
<organism evidence="6 7">
    <name type="scientific">Citrus x changshan-huyou</name>
    <dbReference type="NCBI Taxonomy" id="2935761"/>
    <lineage>
        <taxon>Eukaryota</taxon>
        <taxon>Viridiplantae</taxon>
        <taxon>Streptophyta</taxon>
        <taxon>Embryophyta</taxon>
        <taxon>Tracheophyta</taxon>
        <taxon>Spermatophyta</taxon>
        <taxon>Magnoliopsida</taxon>
        <taxon>eudicotyledons</taxon>
        <taxon>Gunneridae</taxon>
        <taxon>Pentapetalae</taxon>
        <taxon>rosids</taxon>
        <taxon>malvids</taxon>
        <taxon>Sapindales</taxon>
        <taxon>Rutaceae</taxon>
        <taxon>Aurantioideae</taxon>
        <taxon>Citrus</taxon>
    </lineage>
</organism>
<evidence type="ECO:0000256" key="4">
    <source>
        <dbReference type="ARBA" id="ARBA00022807"/>
    </source>
</evidence>
<dbReference type="PROSITE" id="PS50600">
    <property type="entry name" value="ULP_PROTEASE"/>
    <property type="match status" value="1"/>
</dbReference>
<dbReference type="EMBL" id="JBCGBO010000004">
    <property type="protein sequence ID" value="KAK9209503.1"/>
    <property type="molecule type" value="Genomic_DNA"/>
</dbReference>
<feature type="domain" description="Ubiquitin-like protease family profile" evidence="5">
    <location>
        <begin position="356"/>
        <end position="530"/>
    </location>
</feature>
<keyword evidence="3" id="KW-0378">Hydrolase</keyword>
<evidence type="ECO:0000313" key="6">
    <source>
        <dbReference type="EMBL" id="KAK9209503.1"/>
    </source>
</evidence>
<evidence type="ECO:0000313" key="7">
    <source>
        <dbReference type="Proteomes" id="UP001428341"/>
    </source>
</evidence>
<dbReference type="SUPFAM" id="SSF54001">
    <property type="entry name" value="Cysteine proteinases"/>
    <property type="match status" value="1"/>
</dbReference>
<dbReference type="Proteomes" id="UP001428341">
    <property type="component" value="Unassembled WGS sequence"/>
</dbReference>
<dbReference type="GO" id="GO:0016929">
    <property type="term" value="F:deSUMOylase activity"/>
    <property type="evidence" value="ECO:0007669"/>
    <property type="project" value="TreeGrafter"/>
</dbReference>
<evidence type="ECO:0000256" key="3">
    <source>
        <dbReference type="ARBA" id="ARBA00022801"/>
    </source>
</evidence>
<evidence type="ECO:0000256" key="1">
    <source>
        <dbReference type="ARBA" id="ARBA00005234"/>
    </source>
</evidence>
<gene>
    <name evidence="6" type="ORF">WN944_001870</name>
</gene>
<proteinExistence type="inferred from homology"/>
<dbReference type="GO" id="GO:0006508">
    <property type="term" value="P:proteolysis"/>
    <property type="evidence" value="ECO:0007669"/>
    <property type="project" value="UniProtKB-KW"/>
</dbReference>
<reference evidence="6 7" key="1">
    <citation type="submission" date="2024-05" db="EMBL/GenBank/DDBJ databases">
        <title>Haplotype-resolved chromosome-level genome assembly of Huyou (Citrus changshanensis).</title>
        <authorList>
            <person name="Miao C."/>
            <person name="Chen W."/>
            <person name="Wu Y."/>
            <person name="Wang L."/>
            <person name="Zhao S."/>
            <person name="Grierson D."/>
            <person name="Xu C."/>
            <person name="Chen K."/>
        </authorList>
    </citation>
    <scope>NUCLEOTIDE SEQUENCE [LARGE SCALE GENOMIC DNA]</scope>
    <source>
        <strain evidence="6">01-14</strain>
        <tissue evidence="6">Leaf</tissue>
    </source>
</reference>
<dbReference type="InterPro" id="IPR038765">
    <property type="entry name" value="Papain-like_cys_pep_sf"/>
</dbReference>
<dbReference type="GO" id="GO:0016926">
    <property type="term" value="P:protein desumoylation"/>
    <property type="evidence" value="ECO:0007669"/>
    <property type="project" value="TreeGrafter"/>
</dbReference>
<keyword evidence="7" id="KW-1185">Reference proteome</keyword>
<comment type="caution">
    <text evidence="6">The sequence shown here is derived from an EMBL/GenBank/DDBJ whole genome shotgun (WGS) entry which is preliminary data.</text>
</comment>
<accession>A0AAP0QV87</accession>